<dbReference type="InterPro" id="IPR024962">
    <property type="entry name" value="YukD-like"/>
</dbReference>
<gene>
    <name evidence="1" type="ORF">EIM92_22645</name>
</gene>
<name>A0A3S8S0B0_9BACL</name>
<protein>
    <recommendedName>
        <fullName evidence="3">Ubiquitin-like domain-containing protein</fullName>
    </recommendedName>
</protein>
<sequence length="76" mass="8412">MDYIMITFQAGERLVKELKVPTFVTAEELLTMLSEALGLSIAPEHRLQAEPLGRILDPTRTLEEEGVAFGALLTLI</sequence>
<reference evidence="1 2" key="1">
    <citation type="submission" date="2018-11" db="EMBL/GenBank/DDBJ databases">
        <title>Genome sequencing of Paenibacillus lentus DSM25539(T).</title>
        <authorList>
            <person name="Kook J.-K."/>
            <person name="Park S.-N."/>
            <person name="Lim Y.K."/>
        </authorList>
    </citation>
    <scope>NUCLEOTIDE SEQUENCE [LARGE SCALE GENOMIC DNA]</scope>
    <source>
        <strain evidence="1 2">DSM 25539</strain>
    </source>
</reference>
<dbReference type="Proteomes" id="UP000273145">
    <property type="component" value="Chromosome"/>
</dbReference>
<proteinExistence type="predicted"/>
<dbReference type="OrthoDB" id="2085394at2"/>
<evidence type="ECO:0008006" key="3">
    <source>
        <dbReference type="Google" id="ProtNLM"/>
    </source>
</evidence>
<accession>A0A3S8S0B0</accession>
<evidence type="ECO:0000313" key="1">
    <source>
        <dbReference type="EMBL" id="AZK48633.1"/>
    </source>
</evidence>
<dbReference type="EMBL" id="CP034248">
    <property type="protein sequence ID" value="AZK48633.1"/>
    <property type="molecule type" value="Genomic_DNA"/>
</dbReference>
<dbReference type="Pfam" id="PF08817">
    <property type="entry name" value="YukD"/>
    <property type="match status" value="1"/>
</dbReference>
<keyword evidence="2" id="KW-1185">Reference proteome</keyword>
<evidence type="ECO:0000313" key="2">
    <source>
        <dbReference type="Proteomes" id="UP000273145"/>
    </source>
</evidence>
<dbReference type="RefSeq" id="WP_125084784.1">
    <property type="nucleotide sequence ID" value="NZ_CP034248.1"/>
</dbReference>
<dbReference type="AlphaFoldDB" id="A0A3S8S0B0"/>
<dbReference type="KEGG" id="plen:EIM92_22645"/>
<organism evidence="1 2">
    <name type="scientific">Paenibacillus lentus</name>
    <dbReference type="NCBI Taxonomy" id="1338368"/>
    <lineage>
        <taxon>Bacteria</taxon>
        <taxon>Bacillati</taxon>
        <taxon>Bacillota</taxon>
        <taxon>Bacilli</taxon>
        <taxon>Bacillales</taxon>
        <taxon>Paenibacillaceae</taxon>
        <taxon>Paenibacillus</taxon>
    </lineage>
</organism>